<keyword evidence="3" id="KW-1185">Reference proteome</keyword>
<evidence type="ECO:0000313" key="2">
    <source>
        <dbReference type="EMBL" id="MBB5174872.1"/>
    </source>
</evidence>
<sequence length="228" mass="25767">MKKIVVSYSGGKDSTLALDRILRSGEYEVDSLLITLTDGPNRSTMHGIREELIDAQAHALGFPLRKVKIPEKCDMDTYQDIMSQAMKDIKAEGIHDVMFGDIHLEDVKEYRDKLVKSIGCTPVYPIWNEPVDKLIQEFLDLGYRTVTTCIDTSKVPAPFLGKVMDQAFLDELPECVDVCGENGEFHTFVFDGPLFNQPVLFELGEEHGPVFEKFMYKDLIPIKSNVSK</sequence>
<comment type="caution">
    <text evidence="2">The sequence shown here is derived from an EMBL/GenBank/DDBJ whole genome shotgun (WGS) entry which is preliminary data.</text>
</comment>
<dbReference type="Gene3D" id="3.90.1490.10">
    <property type="entry name" value="putative n-type atp pyrophosphatase, domain 2"/>
    <property type="match status" value="1"/>
</dbReference>
<dbReference type="Pfam" id="PF01902">
    <property type="entry name" value="Diphthami_syn_2"/>
    <property type="match status" value="1"/>
</dbReference>
<name>A0A840QTM6_9BACI</name>
<organism evidence="2 3">
    <name type="scientific">Texcoconibacillus texcoconensis</name>
    <dbReference type="NCBI Taxonomy" id="1095777"/>
    <lineage>
        <taxon>Bacteria</taxon>
        <taxon>Bacillati</taxon>
        <taxon>Bacillota</taxon>
        <taxon>Bacilli</taxon>
        <taxon>Bacillales</taxon>
        <taxon>Bacillaceae</taxon>
        <taxon>Texcoconibacillus</taxon>
    </lineage>
</organism>
<dbReference type="RefSeq" id="WP_184665273.1">
    <property type="nucleotide sequence ID" value="NZ_JACHHB010000017.1"/>
</dbReference>
<dbReference type="SUPFAM" id="SSF52402">
    <property type="entry name" value="Adenine nucleotide alpha hydrolases-like"/>
    <property type="match status" value="1"/>
</dbReference>
<proteinExistence type="predicted"/>
<dbReference type="NCBIfam" id="TIGR00290">
    <property type="entry name" value="MJ0570_dom"/>
    <property type="match status" value="1"/>
</dbReference>
<dbReference type="EMBL" id="JACHHB010000017">
    <property type="protein sequence ID" value="MBB5174872.1"/>
    <property type="molecule type" value="Genomic_DNA"/>
</dbReference>
<protein>
    <submittedName>
        <fullName evidence="2">Uncharacterized protein (TIGR00290 family)</fullName>
    </submittedName>
</protein>
<dbReference type="InterPro" id="IPR002761">
    <property type="entry name" value="Diphthami_syn_dom"/>
</dbReference>
<dbReference type="CDD" id="cd01994">
    <property type="entry name" value="AANH_PF0828-like"/>
    <property type="match status" value="1"/>
</dbReference>
<dbReference type="Proteomes" id="UP000551878">
    <property type="component" value="Unassembled WGS sequence"/>
</dbReference>
<gene>
    <name evidence="2" type="ORF">HNQ41_003095</name>
</gene>
<dbReference type="InterPro" id="IPR014729">
    <property type="entry name" value="Rossmann-like_a/b/a_fold"/>
</dbReference>
<feature type="domain" description="Diphthamide synthase" evidence="1">
    <location>
        <begin position="3"/>
        <end position="198"/>
    </location>
</feature>
<dbReference type="Gene3D" id="3.40.50.620">
    <property type="entry name" value="HUPs"/>
    <property type="match status" value="1"/>
</dbReference>
<reference evidence="2 3" key="1">
    <citation type="submission" date="2020-08" db="EMBL/GenBank/DDBJ databases">
        <title>Genomic Encyclopedia of Type Strains, Phase IV (KMG-IV): sequencing the most valuable type-strain genomes for metagenomic binning, comparative biology and taxonomic classification.</title>
        <authorList>
            <person name="Goeker M."/>
        </authorList>
    </citation>
    <scope>NUCLEOTIDE SEQUENCE [LARGE SCALE GENOMIC DNA]</scope>
    <source>
        <strain evidence="2 3">DSM 24696</strain>
    </source>
</reference>
<accession>A0A840QTM6</accession>
<evidence type="ECO:0000313" key="3">
    <source>
        <dbReference type="Proteomes" id="UP000551878"/>
    </source>
</evidence>
<evidence type="ECO:0000259" key="1">
    <source>
        <dbReference type="Pfam" id="PF01902"/>
    </source>
</evidence>
<dbReference type="AlphaFoldDB" id="A0A840QTM6"/>